<keyword evidence="2" id="KW-1185">Reference proteome</keyword>
<comment type="caution">
    <text evidence="1">The sequence shown here is derived from an EMBL/GenBank/DDBJ whole genome shotgun (WGS) entry which is preliminary data.</text>
</comment>
<dbReference type="OrthoDB" id="766893at2"/>
<protein>
    <submittedName>
        <fullName evidence="1">Uncharacterized protein</fullName>
    </submittedName>
</protein>
<sequence>MQKAFYLFVVLLSLAGCKKDALQIKEEKSYHQVNAAPTTDPLLGNAVSLTLKPGGAALINPGGDIMWSASYKISGSKIKVHVPDLNQDFQFTIISDNELHGENGEVLKILIGLQ</sequence>
<dbReference type="RefSeq" id="WP_117383172.1">
    <property type="nucleotide sequence ID" value="NZ_QWDE01000002.1"/>
</dbReference>
<dbReference type="PROSITE" id="PS51257">
    <property type="entry name" value="PROKAR_LIPOPROTEIN"/>
    <property type="match status" value="1"/>
</dbReference>
<gene>
    <name evidence="1" type="ORF">DYU05_11415</name>
</gene>
<organism evidence="1 2">
    <name type="scientific">Mucilaginibacter terrenus</name>
    <dbReference type="NCBI Taxonomy" id="2482727"/>
    <lineage>
        <taxon>Bacteria</taxon>
        <taxon>Pseudomonadati</taxon>
        <taxon>Bacteroidota</taxon>
        <taxon>Sphingobacteriia</taxon>
        <taxon>Sphingobacteriales</taxon>
        <taxon>Sphingobacteriaceae</taxon>
        <taxon>Mucilaginibacter</taxon>
    </lineage>
</organism>
<evidence type="ECO:0000313" key="1">
    <source>
        <dbReference type="EMBL" id="RFZ82769.1"/>
    </source>
</evidence>
<reference evidence="1 2" key="1">
    <citation type="submission" date="2018-08" db="EMBL/GenBank/DDBJ databases">
        <title>Mucilaginibacter terrae sp. nov., isolated from manganese diggings.</title>
        <authorList>
            <person name="Huang Y."/>
            <person name="Zhou Z."/>
        </authorList>
    </citation>
    <scope>NUCLEOTIDE SEQUENCE [LARGE SCALE GENOMIC DNA]</scope>
    <source>
        <strain evidence="1 2">ZH6</strain>
    </source>
</reference>
<dbReference type="Proteomes" id="UP000260823">
    <property type="component" value="Unassembled WGS sequence"/>
</dbReference>
<dbReference type="AlphaFoldDB" id="A0A3E2NP40"/>
<evidence type="ECO:0000313" key="2">
    <source>
        <dbReference type="Proteomes" id="UP000260823"/>
    </source>
</evidence>
<dbReference type="EMBL" id="QWDE01000002">
    <property type="protein sequence ID" value="RFZ82769.1"/>
    <property type="molecule type" value="Genomic_DNA"/>
</dbReference>
<proteinExistence type="predicted"/>
<name>A0A3E2NP40_9SPHI</name>
<accession>A0A3E2NP40</accession>